<evidence type="ECO:0000313" key="2">
    <source>
        <dbReference type="Proteomes" id="UP001280581"/>
    </source>
</evidence>
<reference evidence="1 2" key="1">
    <citation type="submission" date="2021-02" db="EMBL/GenBank/DDBJ databases">
        <title>Genome assembly of Pseudopithomyces chartarum.</title>
        <authorList>
            <person name="Jauregui R."/>
            <person name="Singh J."/>
            <person name="Voisey C."/>
        </authorList>
    </citation>
    <scope>NUCLEOTIDE SEQUENCE [LARGE SCALE GENOMIC DNA]</scope>
    <source>
        <strain evidence="1 2">AGR01</strain>
    </source>
</reference>
<dbReference type="EMBL" id="WVTA01000006">
    <property type="protein sequence ID" value="KAK3209315.1"/>
    <property type="molecule type" value="Genomic_DNA"/>
</dbReference>
<gene>
    <name evidence="1" type="ORF">GRF29_69g1445657</name>
</gene>
<dbReference type="AlphaFoldDB" id="A0AAN6RHV6"/>
<keyword evidence="2" id="KW-1185">Reference proteome</keyword>
<proteinExistence type="predicted"/>
<evidence type="ECO:0000313" key="1">
    <source>
        <dbReference type="EMBL" id="KAK3209315.1"/>
    </source>
</evidence>
<comment type="caution">
    <text evidence="1">The sequence shown here is derived from an EMBL/GenBank/DDBJ whole genome shotgun (WGS) entry which is preliminary data.</text>
</comment>
<accession>A0AAN6RHV6</accession>
<sequence length="64" mass="6925">MPAAPKSFVGALATFIVCSFTYTAYVARYEGNQIDAARTRWQDQMRRGNAALSGGASLLEPTKP</sequence>
<dbReference type="Proteomes" id="UP001280581">
    <property type="component" value="Unassembled WGS sequence"/>
</dbReference>
<protein>
    <submittedName>
        <fullName evidence="1">Uncharacterized protein</fullName>
    </submittedName>
</protein>
<name>A0AAN6RHV6_9PLEO</name>
<organism evidence="1 2">
    <name type="scientific">Pseudopithomyces chartarum</name>
    <dbReference type="NCBI Taxonomy" id="1892770"/>
    <lineage>
        <taxon>Eukaryota</taxon>
        <taxon>Fungi</taxon>
        <taxon>Dikarya</taxon>
        <taxon>Ascomycota</taxon>
        <taxon>Pezizomycotina</taxon>
        <taxon>Dothideomycetes</taxon>
        <taxon>Pleosporomycetidae</taxon>
        <taxon>Pleosporales</taxon>
        <taxon>Massarineae</taxon>
        <taxon>Didymosphaeriaceae</taxon>
        <taxon>Pseudopithomyces</taxon>
    </lineage>
</organism>